<gene>
    <name evidence="1" type="ORF">RPERSI_LOCUS2128</name>
</gene>
<feature type="non-terminal residue" evidence="1">
    <location>
        <position position="1"/>
    </location>
</feature>
<reference evidence="1" key="1">
    <citation type="submission" date="2021-06" db="EMBL/GenBank/DDBJ databases">
        <authorList>
            <person name="Kallberg Y."/>
            <person name="Tangrot J."/>
            <person name="Rosling A."/>
        </authorList>
    </citation>
    <scope>NUCLEOTIDE SEQUENCE</scope>
    <source>
        <strain evidence="1">MA461A</strain>
    </source>
</reference>
<sequence>PHFTTLPIKSLEPSTRVFTNWKIKKQFENNVYGVTMFGKKTNAKRHFYIHPELRENDLMLQVSKSIS</sequence>
<name>A0ACA9L2U4_9GLOM</name>
<dbReference type="EMBL" id="CAJVQC010002239">
    <property type="protein sequence ID" value="CAG8508023.1"/>
    <property type="molecule type" value="Genomic_DNA"/>
</dbReference>
<evidence type="ECO:0000313" key="1">
    <source>
        <dbReference type="EMBL" id="CAG8508023.1"/>
    </source>
</evidence>
<keyword evidence="2" id="KW-1185">Reference proteome</keyword>
<comment type="caution">
    <text evidence="1">The sequence shown here is derived from an EMBL/GenBank/DDBJ whole genome shotgun (WGS) entry which is preliminary data.</text>
</comment>
<evidence type="ECO:0000313" key="2">
    <source>
        <dbReference type="Proteomes" id="UP000789920"/>
    </source>
</evidence>
<accession>A0ACA9L2U4</accession>
<protein>
    <submittedName>
        <fullName evidence="1">11389_t:CDS:1</fullName>
    </submittedName>
</protein>
<proteinExistence type="predicted"/>
<dbReference type="Proteomes" id="UP000789920">
    <property type="component" value="Unassembled WGS sequence"/>
</dbReference>
<organism evidence="1 2">
    <name type="scientific">Racocetra persica</name>
    <dbReference type="NCBI Taxonomy" id="160502"/>
    <lineage>
        <taxon>Eukaryota</taxon>
        <taxon>Fungi</taxon>
        <taxon>Fungi incertae sedis</taxon>
        <taxon>Mucoromycota</taxon>
        <taxon>Glomeromycotina</taxon>
        <taxon>Glomeromycetes</taxon>
        <taxon>Diversisporales</taxon>
        <taxon>Gigasporaceae</taxon>
        <taxon>Racocetra</taxon>
    </lineage>
</organism>